<dbReference type="GO" id="GO:0003729">
    <property type="term" value="F:mRNA binding"/>
    <property type="evidence" value="ECO:0007669"/>
    <property type="project" value="TreeGrafter"/>
</dbReference>
<dbReference type="SMART" id="SM00360">
    <property type="entry name" value="RRM"/>
    <property type="match status" value="2"/>
</dbReference>
<feature type="compositionally biased region" description="Basic residues" evidence="3">
    <location>
        <begin position="262"/>
        <end position="287"/>
    </location>
</feature>
<dbReference type="SUPFAM" id="SSF56112">
    <property type="entry name" value="Protein kinase-like (PK-like)"/>
    <property type="match status" value="1"/>
</dbReference>
<dbReference type="GO" id="GO:0005737">
    <property type="term" value="C:cytoplasm"/>
    <property type="evidence" value="ECO:0007669"/>
    <property type="project" value="TreeGrafter"/>
</dbReference>
<feature type="domain" description="RRM" evidence="4">
    <location>
        <begin position="6"/>
        <end position="76"/>
    </location>
</feature>
<dbReference type="InterPro" id="IPR000504">
    <property type="entry name" value="RRM_dom"/>
</dbReference>
<dbReference type="EMBL" id="UYWW01012268">
    <property type="protein sequence ID" value="VDM20183.1"/>
    <property type="molecule type" value="Genomic_DNA"/>
</dbReference>
<dbReference type="PANTHER" id="PTHR23003:SF51">
    <property type="entry name" value="SERINE-ARGININE PROTEIN 55"/>
    <property type="match status" value="1"/>
</dbReference>
<evidence type="ECO:0000313" key="5">
    <source>
        <dbReference type="EMBL" id="VDM20183.1"/>
    </source>
</evidence>
<dbReference type="InterPro" id="IPR050374">
    <property type="entry name" value="RRT5_SRSF_SR"/>
</dbReference>
<proteinExistence type="predicted"/>
<dbReference type="GO" id="GO:0005634">
    <property type="term" value="C:nucleus"/>
    <property type="evidence" value="ECO:0007669"/>
    <property type="project" value="TreeGrafter"/>
</dbReference>
<dbReference type="InterPro" id="IPR035979">
    <property type="entry name" value="RBD_domain_sf"/>
</dbReference>
<feature type="region of interest" description="Disordered" evidence="3">
    <location>
        <begin position="249"/>
        <end position="365"/>
    </location>
</feature>
<keyword evidence="6" id="KW-1185">Reference proteome</keyword>
<organism evidence="5 6">
    <name type="scientific">Wuchereria bancrofti</name>
    <dbReference type="NCBI Taxonomy" id="6293"/>
    <lineage>
        <taxon>Eukaryota</taxon>
        <taxon>Metazoa</taxon>
        <taxon>Ecdysozoa</taxon>
        <taxon>Nematoda</taxon>
        <taxon>Chromadorea</taxon>
        <taxon>Rhabditida</taxon>
        <taxon>Spirurina</taxon>
        <taxon>Spiruromorpha</taxon>
        <taxon>Filarioidea</taxon>
        <taxon>Onchocercidae</taxon>
        <taxon>Wuchereria</taxon>
    </lineage>
</organism>
<dbReference type="AlphaFoldDB" id="A0A3P7EG57"/>
<dbReference type="PROSITE" id="PS50102">
    <property type="entry name" value="RRM"/>
    <property type="match status" value="2"/>
</dbReference>
<dbReference type="Gene3D" id="3.30.70.330">
    <property type="match status" value="2"/>
</dbReference>
<dbReference type="OrthoDB" id="5979581at2759"/>
<dbReference type="PANTHER" id="PTHR23003">
    <property type="entry name" value="RNA RECOGNITION MOTIF RRM DOMAIN CONTAINING PROTEIN"/>
    <property type="match status" value="1"/>
</dbReference>
<keyword evidence="1 2" id="KW-0694">RNA-binding</keyword>
<dbReference type="InterPro" id="IPR012677">
    <property type="entry name" value="Nucleotide-bd_a/b_plait_sf"/>
</dbReference>
<dbReference type="Gene3D" id="1.10.510.10">
    <property type="entry name" value="Transferase(Phosphotransferase) domain 1"/>
    <property type="match status" value="1"/>
</dbReference>
<gene>
    <name evidence="5" type="ORF">WBA_LOCUS11085</name>
</gene>
<dbReference type="CDD" id="cd12337">
    <property type="entry name" value="RRM1_SRSF4_like"/>
    <property type="match status" value="1"/>
</dbReference>
<accession>A0A3P7EG57</accession>
<dbReference type="Proteomes" id="UP000270924">
    <property type="component" value="Unassembled WGS sequence"/>
</dbReference>
<feature type="domain" description="RRM" evidence="4">
    <location>
        <begin position="180"/>
        <end position="255"/>
    </location>
</feature>
<reference evidence="5 6" key="1">
    <citation type="submission" date="2018-11" db="EMBL/GenBank/DDBJ databases">
        <authorList>
            <consortium name="Pathogen Informatics"/>
        </authorList>
    </citation>
    <scope>NUCLEOTIDE SEQUENCE [LARGE SCALE GENOMIC DNA]</scope>
</reference>
<dbReference type="Gene3D" id="3.30.200.20">
    <property type="entry name" value="Phosphorylase Kinase, domain 1"/>
    <property type="match status" value="1"/>
</dbReference>
<evidence type="ECO:0000256" key="2">
    <source>
        <dbReference type="PROSITE-ProRule" id="PRU00176"/>
    </source>
</evidence>
<evidence type="ECO:0000313" key="6">
    <source>
        <dbReference type="Proteomes" id="UP000270924"/>
    </source>
</evidence>
<evidence type="ECO:0000259" key="4">
    <source>
        <dbReference type="PROSITE" id="PS50102"/>
    </source>
</evidence>
<feature type="compositionally biased region" description="Basic and acidic residues" evidence="3">
    <location>
        <begin position="249"/>
        <end position="261"/>
    </location>
</feature>
<dbReference type="InParanoid" id="A0A3P7EG57"/>
<evidence type="ECO:0000256" key="1">
    <source>
        <dbReference type="ARBA" id="ARBA00022884"/>
    </source>
</evidence>
<sequence length="702" mass="80412">MSNMSARVYVGRLSYRASERDIEHFFRGYGRIRDIVLKNGFGFVEFDDPRDADDAVYELNGKELCGERVILEFSRRGPRSRMGFGGFDRFPPPRRESRLVYGPPQQTRYRLIVENLSSRCSWQLFFSVASNARCLDSLMKRVRWLRNSVHEDKAEVKAPNWPGGSRELVQLKMVYRWCVGVLLLSILPCDSGTILQDLKDIMRTAGEVTFADAHKQHPNEGIVCFLTRDDLERALDKLQGKEVNGRKLKLIDDSERRDSRSRSRSHHRSHSRSRSSRSRSSRSRTGSKSRSPTPKKEGEGSKSRSRSGSACSRSHSPERNGSQTGAAVTENGGGDAENSATVPEANDEPMKDESPAPIGLMGDEDEIPDFRLGKVRYDSGSFDSGGCGAVYEVTHVKRKNFAAALKVESTALPDGGVLKLEAYVLGKLSSATKNTIRLLHSGKRPKYSFIVMTLCGPDLTFLRKMKGINRIKRDDDHFSFETTLRIAVQCLFAIKMVISLCMVRSFALKDSNTGKFVLRKPRKRVLLRGTLRYCSPNVHRRMEQGRNDDLLSLLYMLIELCSGLPWNAIKDEKVLLQMKEGITTDKLFKKTPTEFTPIYDHLMTLQYKDRPDYKFIYDQFMKGIRRLGTHFVDAYDWEDDKDIREAMQLQTALSYHEEDKGRKESRNKTEKKKKDFDDSYYLDFRYYPTTDPKRFEEKLIPI</sequence>
<dbReference type="InterPro" id="IPR011009">
    <property type="entry name" value="Kinase-like_dom_sf"/>
</dbReference>
<dbReference type="Pfam" id="PF00076">
    <property type="entry name" value="RRM_1"/>
    <property type="match status" value="2"/>
</dbReference>
<name>A0A3P7EG57_WUCBA</name>
<dbReference type="SUPFAM" id="SSF54928">
    <property type="entry name" value="RNA-binding domain, RBD"/>
    <property type="match status" value="2"/>
</dbReference>
<evidence type="ECO:0000256" key="3">
    <source>
        <dbReference type="SAM" id="MobiDB-lite"/>
    </source>
</evidence>
<protein>
    <recommendedName>
        <fullName evidence="4">RRM domain-containing protein</fullName>
    </recommendedName>
</protein>